<dbReference type="PANTHER" id="PTHR11005">
    <property type="entry name" value="LYSOSOMAL ACID LIPASE-RELATED"/>
    <property type="match status" value="1"/>
</dbReference>
<dbReference type="Gene3D" id="3.40.50.1820">
    <property type="entry name" value="alpha/beta hydrolase"/>
    <property type="match status" value="1"/>
</dbReference>
<feature type="chain" id="PRO_5025373368" evidence="1">
    <location>
        <begin position="27"/>
        <end position="157"/>
    </location>
</feature>
<evidence type="ECO:0000256" key="1">
    <source>
        <dbReference type="SAM" id="SignalP"/>
    </source>
</evidence>
<name>A0A6B0UW81_IXORI</name>
<protein>
    <submittedName>
        <fullName evidence="2">Putative family s33 unassigned peptidase</fullName>
    </submittedName>
</protein>
<accession>A0A6B0UW81</accession>
<dbReference type="AlphaFoldDB" id="A0A6B0UW81"/>
<organism evidence="2">
    <name type="scientific">Ixodes ricinus</name>
    <name type="common">Common tick</name>
    <name type="synonym">Acarus ricinus</name>
    <dbReference type="NCBI Taxonomy" id="34613"/>
    <lineage>
        <taxon>Eukaryota</taxon>
        <taxon>Metazoa</taxon>
        <taxon>Ecdysozoa</taxon>
        <taxon>Arthropoda</taxon>
        <taxon>Chelicerata</taxon>
        <taxon>Arachnida</taxon>
        <taxon>Acari</taxon>
        <taxon>Parasitiformes</taxon>
        <taxon>Ixodida</taxon>
        <taxon>Ixodoidea</taxon>
        <taxon>Ixodidae</taxon>
        <taxon>Ixodinae</taxon>
        <taxon>Ixodes</taxon>
    </lineage>
</organism>
<sequence>MSPPWHLGGFVLIATAACGLSPLVRSKGQEPLYTGNDPDACKDISRMPVYLCKLPAGTSMKNLQHFLQAEPPLYSLDTMTTDVGTFWSLGDKLVFPDTVAQLIKDLGPRVKKNVYIDDPDYTHINFVNALINPEVLFPDLLEFLARYLGRPCKGGPT</sequence>
<keyword evidence="1" id="KW-0732">Signal</keyword>
<evidence type="ECO:0000313" key="2">
    <source>
        <dbReference type="EMBL" id="MXU94107.1"/>
    </source>
</evidence>
<dbReference type="SUPFAM" id="SSF53474">
    <property type="entry name" value="alpha/beta-Hydrolases"/>
    <property type="match status" value="1"/>
</dbReference>
<dbReference type="EMBL" id="GIFC01012024">
    <property type="protein sequence ID" value="MXU94107.1"/>
    <property type="molecule type" value="Transcribed_RNA"/>
</dbReference>
<feature type="signal peptide" evidence="1">
    <location>
        <begin position="1"/>
        <end position="26"/>
    </location>
</feature>
<proteinExistence type="predicted"/>
<reference evidence="2" key="1">
    <citation type="submission" date="2019-12" db="EMBL/GenBank/DDBJ databases">
        <title>An insight into the sialome of adult female Ixodes ricinus ticks feeding for 6 days.</title>
        <authorList>
            <person name="Perner J."/>
            <person name="Ribeiro J.M.C."/>
        </authorList>
    </citation>
    <scope>NUCLEOTIDE SEQUENCE</scope>
    <source>
        <strain evidence="2">Semi-engorged</strain>
        <tissue evidence="2">Salivary glands</tissue>
    </source>
</reference>
<dbReference type="InterPro" id="IPR029058">
    <property type="entry name" value="AB_hydrolase_fold"/>
</dbReference>